<dbReference type="PROSITE" id="PS50097">
    <property type="entry name" value="BTB"/>
    <property type="match status" value="1"/>
</dbReference>
<keyword evidence="5" id="KW-1185">Reference proteome</keyword>
<organism evidence="4 5">
    <name type="scientific">Trichuris suis</name>
    <name type="common">pig whipworm</name>
    <dbReference type="NCBI Taxonomy" id="68888"/>
    <lineage>
        <taxon>Eukaryota</taxon>
        <taxon>Metazoa</taxon>
        <taxon>Ecdysozoa</taxon>
        <taxon>Nematoda</taxon>
        <taxon>Enoplea</taxon>
        <taxon>Dorylaimia</taxon>
        <taxon>Trichinellida</taxon>
        <taxon>Trichuridae</taxon>
        <taxon>Trichuris</taxon>
    </lineage>
</organism>
<dbReference type="InterPro" id="IPR011333">
    <property type="entry name" value="SKP1/BTB/POZ_sf"/>
</dbReference>
<feature type="region of interest" description="Disordered" evidence="2">
    <location>
        <begin position="411"/>
        <end position="431"/>
    </location>
</feature>
<gene>
    <name evidence="4" type="ORF">M513_05688</name>
</gene>
<feature type="coiled-coil region" evidence="1">
    <location>
        <begin position="648"/>
        <end position="675"/>
    </location>
</feature>
<dbReference type="Gene3D" id="3.30.710.10">
    <property type="entry name" value="Potassium Channel Kv1.1, Chain A"/>
    <property type="match status" value="1"/>
</dbReference>
<feature type="compositionally biased region" description="Basic residues" evidence="2">
    <location>
        <begin position="608"/>
        <end position="620"/>
    </location>
</feature>
<dbReference type="InterPro" id="IPR000210">
    <property type="entry name" value="BTB/POZ_dom"/>
</dbReference>
<feature type="region of interest" description="Disordered" evidence="2">
    <location>
        <begin position="1105"/>
        <end position="1132"/>
    </location>
</feature>
<feature type="coiled-coil region" evidence="1">
    <location>
        <begin position="1077"/>
        <end position="1104"/>
    </location>
</feature>
<evidence type="ECO:0000256" key="1">
    <source>
        <dbReference type="SAM" id="Coils"/>
    </source>
</evidence>
<sequence length="1132" mass="131138">MDTELVEAKSESDDASKNLITTKGELLKLHYDWKPMYFPFRKYLLWGSEPMASQTKVFYSDDQRYALRLQLDWVSKRFQLVVLQEPSPSLYKLKVRFDCKEGVWVEKTNFLTASEASFPWLPDEAVDASYLNISSYVTVLCGVTKPGSVDSVVSEHVKMMITGTKRLFDLSSSNAFAACCDFTFKVEDKLLMVHKAIMGVMSPKLSQIMFEKNTQQIDGVSFEGLNAFVQCIYTGQYEVRRCLIPDVMVLSRRYELNWIAVHFRDVLLKECLRMCVKLGYRSNSLLHTFRKFVHDILRSQHWKDLSNKHPECAAYILQDAFLVDSNVFCKIWEPFTLDRLDAPFALCSKMSSRESDDLIEKAKSIAAENAVVQNLLRRYYSMESKLSRLHFLMKQNKAELRKMLRNVEAEGAVSRKKKKDDKRLSRTDTAKVKDIRMADRGRMDSASVEIHPSVSRLENVNSQPNLESFDDQDANNQSDSVIAKLRAEEGGSYLCNNCEKLKEQLESKETNLLRSENHIQQLRKTIAKLEEQLSLMRKNGKAEESQESIDAFVTASTPHSLEGISQNEKEDKPSPFLTRKHRQKAFHHPPRQHRINRYCLACHRMKRNHPNRTPKRRHPVKPLYSMPTVRPNDARNDVLLSNYLSDEYDRLTAENAKLIEKCSMLEKRNETLEDLVRDGNLTEVTRLECSNCGEWKRKHDNLFRSHRVAYALIDRFEAEKSRHEANYTLLDGQKLKLEKDVEKLKENSSVLQRMNKTLRSDLLVAERCALELQRLMAENGAKKSVLADLKKDMADKATDVPEWDQETAELKKMTAQLEAEYRCGNCIFPPSKFQSKLADQEASLYRMTKALESATDARKRAEYSRNAMEAELLRQREEHGQLSQTVKNLENDLRQALIDKEYWQSALRSSIDQLHNFESLMHDREEEYQRMLKEAKSPLNASGNANSEIQLLNVEKQNLLKEVEIYREQFSKTRAMLKELEADRDAMLKQNESFQRDVADLRQSVLNLESDNLSLLQRLTLKETESSEADLSRQIASPHRPVKRPKLVICRRKRQLENLNLELKLLRCQPELSDIRRSQLELEVRELKSECAKLRCKLTDCERKLKGGKDEAETVQKKTDKQSSTPVNAEQT</sequence>
<feature type="compositionally biased region" description="Polar residues" evidence="2">
    <location>
        <begin position="1122"/>
        <end position="1132"/>
    </location>
</feature>
<feature type="domain" description="BTB" evidence="3">
    <location>
        <begin position="180"/>
        <end position="241"/>
    </location>
</feature>
<feature type="coiled-coil region" evidence="1">
    <location>
        <begin position="949"/>
        <end position="1011"/>
    </location>
</feature>
<keyword evidence="1" id="KW-0175">Coiled coil</keyword>
<evidence type="ECO:0000259" key="3">
    <source>
        <dbReference type="PROSITE" id="PS50097"/>
    </source>
</evidence>
<feature type="coiled-coil region" evidence="1">
    <location>
        <begin position="498"/>
        <end position="546"/>
    </location>
</feature>
<dbReference type="EMBL" id="KL363217">
    <property type="protein sequence ID" value="KFD53424.1"/>
    <property type="molecule type" value="Genomic_DNA"/>
</dbReference>
<name>A0A085M878_9BILA</name>
<reference evidence="4 5" key="1">
    <citation type="journal article" date="2014" name="Nat. Genet.">
        <title>Genome and transcriptome of the porcine whipworm Trichuris suis.</title>
        <authorList>
            <person name="Jex A.R."/>
            <person name="Nejsum P."/>
            <person name="Schwarz E.M."/>
            <person name="Hu L."/>
            <person name="Young N.D."/>
            <person name="Hall R.S."/>
            <person name="Korhonen P.K."/>
            <person name="Liao S."/>
            <person name="Thamsborg S."/>
            <person name="Xia J."/>
            <person name="Xu P."/>
            <person name="Wang S."/>
            <person name="Scheerlinck J.P."/>
            <person name="Hofmann A."/>
            <person name="Sternberg P.W."/>
            <person name="Wang J."/>
            <person name="Gasser R.B."/>
        </authorList>
    </citation>
    <scope>NUCLEOTIDE SEQUENCE [LARGE SCALE GENOMIC DNA]</scope>
    <source>
        <strain evidence="4">DCEP-RM93M</strain>
    </source>
</reference>
<dbReference type="SMART" id="SM00225">
    <property type="entry name" value="BTB"/>
    <property type="match status" value="1"/>
</dbReference>
<dbReference type="Proteomes" id="UP000030764">
    <property type="component" value="Unassembled WGS sequence"/>
</dbReference>
<feature type="coiled-coil region" evidence="1">
    <location>
        <begin position="727"/>
        <end position="761"/>
    </location>
</feature>
<feature type="compositionally biased region" description="Basic and acidic residues" evidence="2">
    <location>
        <begin position="1105"/>
        <end position="1121"/>
    </location>
</feature>
<dbReference type="AlphaFoldDB" id="A0A085M878"/>
<feature type="compositionally biased region" description="Polar residues" evidence="2">
    <location>
        <begin position="556"/>
        <end position="566"/>
    </location>
</feature>
<evidence type="ECO:0000313" key="5">
    <source>
        <dbReference type="Proteomes" id="UP000030764"/>
    </source>
</evidence>
<feature type="coiled-coil region" evidence="1">
    <location>
        <begin position="851"/>
        <end position="899"/>
    </location>
</feature>
<feature type="region of interest" description="Disordered" evidence="2">
    <location>
        <begin position="608"/>
        <end position="629"/>
    </location>
</feature>
<evidence type="ECO:0000313" key="4">
    <source>
        <dbReference type="EMBL" id="KFD53424.1"/>
    </source>
</evidence>
<accession>A0A085M878</accession>
<proteinExistence type="predicted"/>
<feature type="region of interest" description="Disordered" evidence="2">
    <location>
        <begin position="556"/>
        <end position="576"/>
    </location>
</feature>
<evidence type="ECO:0000256" key="2">
    <source>
        <dbReference type="SAM" id="MobiDB-lite"/>
    </source>
</evidence>
<dbReference type="SUPFAM" id="SSF54695">
    <property type="entry name" value="POZ domain"/>
    <property type="match status" value="1"/>
</dbReference>
<protein>
    <recommendedName>
        <fullName evidence="3">BTB domain-containing protein</fullName>
    </recommendedName>
</protein>
<dbReference type="CDD" id="cd18186">
    <property type="entry name" value="BTB_POZ_ZBTB_KLHL-like"/>
    <property type="match status" value="1"/>
</dbReference>
<feature type="compositionally biased region" description="Basic and acidic residues" evidence="2">
    <location>
        <begin position="421"/>
        <end position="431"/>
    </location>
</feature>
<dbReference type="Pfam" id="PF00651">
    <property type="entry name" value="BTB"/>
    <property type="match status" value="1"/>
</dbReference>